<accession>A0A3B4C8B8</accession>
<keyword evidence="3" id="KW-1185">Reference proteome</keyword>
<dbReference type="PROSITE" id="PS50041">
    <property type="entry name" value="C_TYPE_LECTIN_2"/>
    <property type="match status" value="1"/>
</dbReference>
<dbReference type="OMA" id="DSLIFCP"/>
<reference evidence="2" key="2">
    <citation type="submission" date="2025-08" db="UniProtKB">
        <authorList>
            <consortium name="Ensembl"/>
        </authorList>
    </citation>
    <scope>IDENTIFICATION</scope>
</reference>
<feature type="domain" description="C-type lectin" evidence="1">
    <location>
        <begin position="28"/>
        <end position="138"/>
    </location>
</feature>
<dbReference type="CDD" id="cd00037">
    <property type="entry name" value="CLECT"/>
    <property type="match status" value="1"/>
</dbReference>
<dbReference type="InterPro" id="IPR016187">
    <property type="entry name" value="CTDL_fold"/>
</dbReference>
<dbReference type="InterPro" id="IPR050111">
    <property type="entry name" value="C-type_lectin/snaclec_domain"/>
</dbReference>
<dbReference type="GeneTree" id="ENSGT00980000199379"/>
<dbReference type="PANTHER" id="PTHR22803">
    <property type="entry name" value="MANNOSE, PHOSPHOLIPASE, LECTIN RECEPTOR RELATED"/>
    <property type="match status" value="1"/>
</dbReference>
<organism evidence="2 3">
    <name type="scientific">Pygocentrus nattereri</name>
    <name type="common">Red-bellied piranha</name>
    <dbReference type="NCBI Taxonomy" id="42514"/>
    <lineage>
        <taxon>Eukaryota</taxon>
        <taxon>Metazoa</taxon>
        <taxon>Chordata</taxon>
        <taxon>Craniata</taxon>
        <taxon>Vertebrata</taxon>
        <taxon>Euteleostomi</taxon>
        <taxon>Actinopterygii</taxon>
        <taxon>Neopterygii</taxon>
        <taxon>Teleostei</taxon>
        <taxon>Ostariophysi</taxon>
        <taxon>Characiformes</taxon>
        <taxon>Characoidei</taxon>
        <taxon>Pygocentrus</taxon>
    </lineage>
</organism>
<evidence type="ECO:0000259" key="1">
    <source>
        <dbReference type="PROSITE" id="PS50041"/>
    </source>
</evidence>
<dbReference type="AlphaFoldDB" id="A0A3B4C8B8"/>
<dbReference type="Gene3D" id="3.10.100.10">
    <property type="entry name" value="Mannose-Binding Protein A, subunit A"/>
    <property type="match status" value="1"/>
</dbReference>
<name>A0A3B4C8B8_PYGNA</name>
<proteinExistence type="predicted"/>
<dbReference type="Pfam" id="PF00059">
    <property type="entry name" value="Lectin_C"/>
    <property type="match status" value="1"/>
</dbReference>
<reference evidence="2" key="3">
    <citation type="submission" date="2025-09" db="UniProtKB">
        <authorList>
            <consortium name="Ensembl"/>
        </authorList>
    </citation>
    <scope>IDENTIFICATION</scope>
</reference>
<evidence type="ECO:0000313" key="3">
    <source>
        <dbReference type="Proteomes" id="UP001501920"/>
    </source>
</evidence>
<evidence type="ECO:0000313" key="2">
    <source>
        <dbReference type="Ensembl" id="ENSPNAP00000007908.2"/>
    </source>
</evidence>
<dbReference type="Proteomes" id="UP001501920">
    <property type="component" value="Chromosome 5"/>
</dbReference>
<dbReference type="InterPro" id="IPR016186">
    <property type="entry name" value="C-type_lectin-like/link_sf"/>
</dbReference>
<dbReference type="SUPFAM" id="SSF56436">
    <property type="entry name" value="C-type lectin-like"/>
    <property type="match status" value="1"/>
</dbReference>
<reference evidence="2 3" key="1">
    <citation type="submission" date="2020-10" db="EMBL/GenBank/DDBJ databases">
        <title>Pygocentrus nattereri (red-bellied piranha) genome, fPygNat1, primary haplotype.</title>
        <authorList>
            <person name="Myers G."/>
            <person name="Meyer A."/>
            <person name="Karagic N."/>
            <person name="Pippel M."/>
            <person name="Winkler S."/>
            <person name="Tracey A."/>
            <person name="Wood J."/>
            <person name="Formenti G."/>
            <person name="Howe K."/>
            <person name="Fedrigo O."/>
            <person name="Jarvis E.D."/>
        </authorList>
    </citation>
    <scope>NUCLEOTIDE SEQUENCE [LARGE SCALE GENOMIC DNA]</scope>
</reference>
<dbReference type="SMART" id="SM00034">
    <property type="entry name" value="CLECT"/>
    <property type="match status" value="1"/>
</dbReference>
<dbReference type="InterPro" id="IPR001304">
    <property type="entry name" value="C-type_lectin-like"/>
</dbReference>
<protein>
    <recommendedName>
        <fullName evidence="1">C-type lectin domain-containing protein</fullName>
    </recommendedName>
</protein>
<dbReference type="Ensembl" id="ENSPNAT00000001048.2">
    <property type="protein sequence ID" value="ENSPNAP00000007908.2"/>
    <property type="gene ID" value="ENSPNAG00000013603.2"/>
</dbReference>
<sequence>PTFLKVSVKSKSPWLKQSLFCPPGWFRHGARCFLFVRTTMTWLSAESHCVNNQASLASVRNPDEHNFLQSLLTISGISSAWIGAYNFQNTWLWIDRAGFFYTNWQSLSSVSSYPCAFMRSTAGWANTNCASGCAFFCSMTPATC</sequence>